<dbReference type="GO" id="GO:0000287">
    <property type="term" value="F:magnesium ion binding"/>
    <property type="evidence" value="ECO:0007669"/>
    <property type="project" value="InterPro"/>
</dbReference>
<dbReference type="CDD" id="cd00568">
    <property type="entry name" value="TPP_enzymes"/>
    <property type="match status" value="1"/>
</dbReference>
<protein>
    <submittedName>
        <fullName evidence="5">Unannotated protein</fullName>
    </submittedName>
</protein>
<comment type="cofactor">
    <cofactor evidence="1">
        <name>thiamine diphosphate</name>
        <dbReference type="ChEBI" id="CHEBI:58937"/>
    </cofactor>
</comment>
<dbReference type="GO" id="GO:0009099">
    <property type="term" value="P:L-valine biosynthetic process"/>
    <property type="evidence" value="ECO:0007669"/>
    <property type="project" value="TreeGrafter"/>
</dbReference>
<dbReference type="EMBL" id="CAFBOZ010000054">
    <property type="protein sequence ID" value="CAB4998836.1"/>
    <property type="molecule type" value="Genomic_DNA"/>
</dbReference>
<name>A0A6J7P097_9ZZZZ</name>
<dbReference type="PANTHER" id="PTHR18968:SF13">
    <property type="entry name" value="ACETOLACTATE SYNTHASE CATALYTIC SUBUNIT, MITOCHONDRIAL"/>
    <property type="match status" value="1"/>
</dbReference>
<dbReference type="GO" id="GO:0005948">
    <property type="term" value="C:acetolactate synthase complex"/>
    <property type="evidence" value="ECO:0007669"/>
    <property type="project" value="TreeGrafter"/>
</dbReference>
<dbReference type="InterPro" id="IPR000399">
    <property type="entry name" value="TPP-bd_CS"/>
</dbReference>
<accession>A0A6J7P097</accession>
<dbReference type="GO" id="GO:0050660">
    <property type="term" value="F:flavin adenine dinucleotide binding"/>
    <property type="evidence" value="ECO:0007669"/>
    <property type="project" value="TreeGrafter"/>
</dbReference>
<dbReference type="InterPro" id="IPR045229">
    <property type="entry name" value="TPP_enz"/>
</dbReference>
<dbReference type="InterPro" id="IPR029061">
    <property type="entry name" value="THDP-binding"/>
</dbReference>
<gene>
    <name evidence="5" type="ORF">UFOPK3992_00505</name>
</gene>
<sequence>MLASGLPFVTTTGVEPAARSHGERWLGRVGFLPSASAYALLASPGVTLAAEPDAVVPEWIGCEVLSSDLGQLASLATPDASPWWGRASEGVPADGCSPLASVTRALANALPTAVFVADAGASHRVVARWAANEGRLSIVDDGLTLMGSALPSALGAGVADPEVPVVVVMGDGAAAVSGSDLAWLPRMAPRTVVVLAVNGTLGARGDGSPLGVLAALPPIDWQTFARSFGISSMVVSNGPDVAVAWARGEVMSGRPCLLLVPTLSHDARDYADPVGIASIEGS</sequence>
<feature type="domain" description="Thiamine pyrophosphate enzyme TPP-binding" evidence="4">
    <location>
        <begin position="118"/>
        <end position="257"/>
    </location>
</feature>
<keyword evidence="3" id="KW-0786">Thiamine pyrophosphate</keyword>
<dbReference type="GO" id="GO:0003984">
    <property type="term" value="F:acetolactate synthase activity"/>
    <property type="evidence" value="ECO:0007669"/>
    <property type="project" value="TreeGrafter"/>
</dbReference>
<organism evidence="5">
    <name type="scientific">freshwater metagenome</name>
    <dbReference type="NCBI Taxonomy" id="449393"/>
    <lineage>
        <taxon>unclassified sequences</taxon>
        <taxon>metagenomes</taxon>
        <taxon>ecological metagenomes</taxon>
    </lineage>
</organism>
<evidence type="ECO:0000259" key="4">
    <source>
        <dbReference type="Pfam" id="PF02775"/>
    </source>
</evidence>
<dbReference type="InterPro" id="IPR011766">
    <property type="entry name" value="TPP_enzyme_TPP-bd"/>
</dbReference>
<dbReference type="Pfam" id="PF02775">
    <property type="entry name" value="TPP_enzyme_C"/>
    <property type="match status" value="1"/>
</dbReference>
<dbReference type="GO" id="GO:0030976">
    <property type="term" value="F:thiamine pyrophosphate binding"/>
    <property type="evidence" value="ECO:0007669"/>
    <property type="project" value="InterPro"/>
</dbReference>
<dbReference type="AlphaFoldDB" id="A0A6J7P097"/>
<proteinExistence type="inferred from homology"/>
<evidence type="ECO:0000256" key="2">
    <source>
        <dbReference type="ARBA" id="ARBA00007812"/>
    </source>
</evidence>
<dbReference type="PANTHER" id="PTHR18968">
    <property type="entry name" value="THIAMINE PYROPHOSPHATE ENZYMES"/>
    <property type="match status" value="1"/>
</dbReference>
<dbReference type="Gene3D" id="3.40.50.970">
    <property type="match status" value="1"/>
</dbReference>
<dbReference type="GO" id="GO:0009097">
    <property type="term" value="P:isoleucine biosynthetic process"/>
    <property type="evidence" value="ECO:0007669"/>
    <property type="project" value="TreeGrafter"/>
</dbReference>
<evidence type="ECO:0000256" key="1">
    <source>
        <dbReference type="ARBA" id="ARBA00001964"/>
    </source>
</evidence>
<reference evidence="5" key="1">
    <citation type="submission" date="2020-05" db="EMBL/GenBank/DDBJ databases">
        <authorList>
            <person name="Chiriac C."/>
            <person name="Salcher M."/>
            <person name="Ghai R."/>
            <person name="Kavagutti S V."/>
        </authorList>
    </citation>
    <scope>NUCLEOTIDE SEQUENCE</scope>
</reference>
<comment type="similarity">
    <text evidence="2">Belongs to the TPP enzyme family.</text>
</comment>
<evidence type="ECO:0000256" key="3">
    <source>
        <dbReference type="ARBA" id="ARBA00023052"/>
    </source>
</evidence>
<evidence type="ECO:0000313" key="5">
    <source>
        <dbReference type="EMBL" id="CAB4998836.1"/>
    </source>
</evidence>
<dbReference type="SUPFAM" id="SSF52518">
    <property type="entry name" value="Thiamin diphosphate-binding fold (THDP-binding)"/>
    <property type="match status" value="1"/>
</dbReference>
<dbReference type="PROSITE" id="PS00187">
    <property type="entry name" value="TPP_ENZYMES"/>
    <property type="match status" value="1"/>
</dbReference>